<keyword evidence="6 7" id="KW-0694">RNA-binding</keyword>
<evidence type="ECO:0000256" key="2">
    <source>
        <dbReference type="ARBA" id="ARBA00022694"/>
    </source>
</evidence>
<keyword evidence="5 7" id="KW-0378">Hydrolase</keyword>
<dbReference type="Pfam" id="PF00825">
    <property type="entry name" value="Ribonuclease_P"/>
    <property type="match status" value="1"/>
</dbReference>
<keyword evidence="10" id="KW-1185">Reference proteome</keyword>
<dbReference type="RefSeq" id="WP_249295374.1">
    <property type="nucleotide sequence ID" value="NZ_JACRSV010000003.1"/>
</dbReference>
<sequence length="112" mass="12938">MNDEKSPRTLTLNKEFKRAYYQGKSKATPYFIFYKIKNRSAGIRYGITTSKKLGNAVQRNRARRILRVAFISVLPKLQNNCDYVMVARDRILKAKSYQVAAALKGCLKNMQK</sequence>
<dbReference type="EC" id="3.1.26.5" evidence="7 8"/>
<accession>A0A926I6X6</accession>
<evidence type="ECO:0000256" key="3">
    <source>
        <dbReference type="ARBA" id="ARBA00022722"/>
    </source>
</evidence>
<keyword evidence="4 7" id="KW-0255">Endonuclease</keyword>
<dbReference type="GO" id="GO:0042781">
    <property type="term" value="F:3'-tRNA processing endoribonuclease activity"/>
    <property type="evidence" value="ECO:0007669"/>
    <property type="project" value="TreeGrafter"/>
</dbReference>
<dbReference type="EMBL" id="JACRSV010000003">
    <property type="protein sequence ID" value="MBC8560370.1"/>
    <property type="molecule type" value="Genomic_DNA"/>
</dbReference>
<dbReference type="PANTHER" id="PTHR33992:SF1">
    <property type="entry name" value="RIBONUCLEASE P PROTEIN COMPONENT"/>
    <property type="match status" value="1"/>
</dbReference>
<evidence type="ECO:0000256" key="5">
    <source>
        <dbReference type="ARBA" id="ARBA00022801"/>
    </source>
</evidence>
<dbReference type="AlphaFoldDB" id="A0A926I6X6"/>
<gene>
    <name evidence="7 9" type="primary">rnpA</name>
    <name evidence="9" type="ORF">H8710_09885</name>
</gene>
<comment type="similarity">
    <text evidence="7">Belongs to the RnpA family.</text>
</comment>
<dbReference type="GO" id="GO:0001682">
    <property type="term" value="P:tRNA 5'-leader removal"/>
    <property type="evidence" value="ECO:0007669"/>
    <property type="project" value="UniProtKB-UniRule"/>
</dbReference>
<dbReference type="InterPro" id="IPR020539">
    <property type="entry name" value="RNase_P_CS"/>
</dbReference>
<keyword evidence="2 7" id="KW-0819">tRNA processing</keyword>
<evidence type="ECO:0000256" key="4">
    <source>
        <dbReference type="ARBA" id="ARBA00022759"/>
    </source>
</evidence>
<dbReference type="Proteomes" id="UP000610760">
    <property type="component" value="Unassembled WGS sequence"/>
</dbReference>
<dbReference type="PROSITE" id="PS00648">
    <property type="entry name" value="RIBONUCLEASE_P"/>
    <property type="match status" value="1"/>
</dbReference>
<dbReference type="InterPro" id="IPR000100">
    <property type="entry name" value="RNase_P"/>
</dbReference>
<evidence type="ECO:0000256" key="1">
    <source>
        <dbReference type="ARBA" id="ARBA00002663"/>
    </source>
</evidence>
<dbReference type="PANTHER" id="PTHR33992">
    <property type="entry name" value="RIBONUCLEASE P PROTEIN COMPONENT"/>
    <property type="match status" value="1"/>
</dbReference>
<dbReference type="SUPFAM" id="SSF54211">
    <property type="entry name" value="Ribosomal protein S5 domain 2-like"/>
    <property type="match status" value="1"/>
</dbReference>
<reference evidence="9" key="1">
    <citation type="submission" date="2020-08" db="EMBL/GenBank/DDBJ databases">
        <title>Genome public.</title>
        <authorList>
            <person name="Liu C."/>
            <person name="Sun Q."/>
        </authorList>
    </citation>
    <scope>NUCLEOTIDE SEQUENCE</scope>
    <source>
        <strain evidence="9">NSJ-33</strain>
    </source>
</reference>
<dbReference type="InterPro" id="IPR014721">
    <property type="entry name" value="Ribsml_uS5_D2-typ_fold_subgr"/>
</dbReference>
<evidence type="ECO:0000256" key="7">
    <source>
        <dbReference type="HAMAP-Rule" id="MF_00227"/>
    </source>
</evidence>
<dbReference type="InterPro" id="IPR020568">
    <property type="entry name" value="Ribosomal_Su5_D2-typ_SF"/>
</dbReference>
<evidence type="ECO:0000256" key="6">
    <source>
        <dbReference type="ARBA" id="ARBA00022884"/>
    </source>
</evidence>
<protein>
    <recommendedName>
        <fullName evidence="7 8">Ribonuclease P protein component</fullName>
        <shortName evidence="7">RNase P protein</shortName>
        <shortName evidence="7">RNaseP protein</shortName>
        <ecNumber evidence="7 8">3.1.26.5</ecNumber>
    </recommendedName>
    <alternativeName>
        <fullName evidence="7">Protein C5</fullName>
    </alternativeName>
</protein>
<dbReference type="GO" id="GO:0030677">
    <property type="term" value="C:ribonuclease P complex"/>
    <property type="evidence" value="ECO:0007669"/>
    <property type="project" value="TreeGrafter"/>
</dbReference>
<dbReference type="NCBIfam" id="TIGR00188">
    <property type="entry name" value="rnpA"/>
    <property type="match status" value="1"/>
</dbReference>
<evidence type="ECO:0000313" key="10">
    <source>
        <dbReference type="Proteomes" id="UP000610760"/>
    </source>
</evidence>
<dbReference type="GO" id="GO:0000049">
    <property type="term" value="F:tRNA binding"/>
    <property type="evidence" value="ECO:0007669"/>
    <property type="project" value="UniProtKB-UniRule"/>
</dbReference>
<dbReference type="Gene3D" id="3.30.230.10">
    <property type="match status" value="1"/>
</dbReference>
<name>A0A926I6X6_9FIRM</name>
<evidence type="ECO:0000256" key="8">
    <source>
        <dbReference type="NCBIfam" id="TIGR00188"/>
    </source>
</evidence>
<comment type="function">
    <text evidence="1 7">RNaseP catalyzes the removal of the 5'-leader sequence from pre-tRNA to produce the mature 5'-terminus. It can also cleave other RNA substrates such as 4.5S RNA. The protein component plays an auxiliary but essential role in vivo by binding to the 5'-leader sequence and broadening the substrate specificity of the ribozyme.</text>
</comment>
<comment type="catalytic activity">
    <reaction evidence="7">
        <text>Endonucleolytic cleavage of RNA, removing 5'-extranucleotides from tRNA precursor.</text>
        <dbReference type="EC" id="3.1.26.5"/>
    </reaction>
</comment>
<comment type="subunit">
    <text evidence="7">Consists of a catalytic RNA component (M1 or rnpB) and a protein subunit.</text>
</comment>
<evidence type="ECO:0000313" key="9">
    <source>
        <dbReference type="EMBL" id="MBC8560370.1"/>
    </source>
</evidence>
<keyword evidence="3 7" id="KW-0540">Nuclease</keyword>
<dbReference type="HAMAP" id="MF_00227">
    <property type="entry name" value="RNase_P"/>
    <property type="match status" value="1"/>
</dbReference>
<comment type="caution">
    <text evidence="9">The sequence shown here is derived from an EMBL/GenBank/DDBJ whole genome shotgun (WGS) entry which is preliminary data.</text>
</comment>
<proteinExistence type="inferred from homology"/>
<organism evidence="9 10">
    <name type="scientific">Fumia xinanensis</name>
    <dbReference type="NCBI Taxonomy" id="2763659"/>
    <lineage>
        <taxon>Bacteria</taxon>
        <taxon>Bacillati</taxon>
        <taxon>Bacillota</taxon>
        <taxon>Clostridia</taxon>
        <taxon>Eubacteriales</taxon>
        <taxon>Oscillospiraceae</taxon>
        <taxon>Fumia</taxon>
    </lineage>
</organism>
<dbReference type="GO" id="GO:0004526">
    <property type="term" value="F:ribonuclease P activity"/>
    <property type="evidence" value="ECO:0007669"/>
    <property type="project" value="UniProtKB-UniRule"/>
</dbReference>